<dbReference type="PANTHER" id="PTHR10039">
    <property type="entry name" value="AMELOGENIN"/>
    <property type="match status" value="1"/>
</dbReference>
<sequence length="839" mass="95468">MDPGTCLAVVSLALELSKGLLGYYELWSNGDQDIVEIQRSLISLTSIFAQLEMTLRKPNLREDIVHGILVTMTNCEGRLQQLQRLLDKIRGEGSPADARAKLRSKIRQRALYVFHAKEIQKTRDLLAELRKDLDLEVQVLNLNTAVTNVEELQILLGDLNRAREEIEQTKTEVVRNKVLVMLSPCSVAAFHLLMLEKHEPGTGRWFLNGEMFTEWRDSEQAQYLWLTGDVGCGKTVLFYVIENLRLLTGTNSRKPETRLAYFYFTFDNIERQDLSACLRSLLAQLCVQDGWFIPRWRVCFRTGCQWPTLRPWSCTSGQEKKPALIAQETPTVTTTPHTYLILDGIDEIPYGPQRAAVLRFLRALSDQKHPHLHVLASSRPERDIGDQAFFASHWKLTEITKQNIQADLGVYIINQIADTPSLKRQPMAIKMDLEDKLVRNAGGMFRWTALQIQELKSRRILRPVDIQGILSTLPRGLDTTYERILKSVDPSLIEEATTALQWLATASRPLFVEELVEACMLVPRDDVVLEEDRRLTVHDIPEILPGLIVVDPPLQQRGGCFERLHHRISLAHFSVKEYLLSTRIRCGLAQIFAIKIGLAHRHVSLSCLAMISHHLGSRSSKSELWELAKENFALVPYAHAWWDCHAEHVPTDLQAEIVKTASAIFQQPEAPLVSVMLSEATLQRQKIPMSASMSRDWPQHYMWWHAIQTRSKLRILVLLHAGLRVDRKNMPEESFRLAIEEYRTNQLFDGEYAELSTDAVLESLDSPIRRSIVNSLINAGYMPSGHDLTLAAQFCPRKLVTLILEKLAHCSIPVILKAVRGALTLSNLDNANLLLDYLL</sequence>
<feature type="non-terminal residue" evidence="3">
    <location>
        <position position="839"/>
    </location>
</feature>
<protein>
    <recommendedName>
        <fullName evidence="2">Nephrocystin 3-like N-terminal domain-containing protein</fullName>
    </recommendedName>
</protein>
<dbReference type="AlphaFoldDB" id="A0AAV9G3G4"/>
<evidence type="ECO:0000259" key="2">
    <source>
        <dbReference type="Pfam" id="PF24883"/>
    </source>
</evidence>
<feature type="domain" description="Nephrocystin 3-like N-terminal" evidence="2">
    <location>
        <begin position="201"/>
        <end position="379"/>
    </location>
</feature>
<proteinExistence type="predicted"/>
<evidence type="ECO:0000313" key="3">
    <source>
        <dbReference type="EMBL" id="KAK4441973.1"/>
    </source>
</evidence>
<dbReference type="InterPro" id="IPR056884">
    <property type="entry name" value="NPHP3-like_N"/>
</dbReference>
<comment type="caution">
    <text evidence="3">The sequence shown here is derived from an EMBL/GenBank/DDBJ whole genome shotgun (WGS) entry which is preliminary data.</text>
</comment>
<dbReference type="PANTHER" id="PTHR10039:SF16">
    <property type="entry name" value="GPI INOSITOL-DEACYLASE"/>
    <property type="match status" value="1"/>
</dbReference>
<reference evidence="3" key="1">
    <citation type="journal article" date="2023" name="Mol. Phylogenet. Evol.">
        <title>Genome-scale phylogeny and comparative genomics of the fungal order Sordariales.</title>
        <authorList>
            <person name="Hensen N."/>
            <person name="Bonometti L."/>
            <person name="Westerberg I."/>
            <person name="Brannstrom I.O."/>
            <person name="Guillou S."/>
            <person name="Cros-Aarteil S."/>
            <person name="Calhoun S."/>
            <person name="Haridas S."/>
            <person name="Kuo A."/>
            <person name="Mondo S."/>
            <person name="Pangilinan J."/>
            <person name="Riley R."/>
            <person name="LaButti K."/>
            <person name="Andreopoulos B."/>
            <person name="Lipzen A."/>
            <person name="Chen C."/>
            <person name="Yan M."/>
            <person name="Daum C."/>
            <person name="Ng V."/>
            <person name="Clum A."/>
            <person name="Steindorff A."/>
            <person name="Ohm R.A."/>
            <person name="Martin F."/>
            <person name="Silar P."/>
            <person name="Natvig D.O."/>
            <person name="Lalanne C."/>
            <person name="Gautier V."/>
            <person name="Ament-Velasquez S.L."/>
            <person name="Kruys A."/>
            <person name="Hutchinson M.I."/>
            <person name="Powell A.J."/>
            <person name="Barry K."/>
            <person name="Miller A.N."/>
            <person name="Grigoriev I.V."/>
            <person name="Debuchy R."/>
            <person name="Gladieux P."/>
            <person name="Hiltunen Thoren M."/>
            <person name="Johannesson H."/>
        </authorList>
    </citation>
    <scope>NUCLEOTIDE SEQUENCE</scope>
    <source>
        <strain evidence="3">PSN243</strain>
    </source>
</reference>
<accession>A0AAV9G3G4</accession>
<name>A0AAV9G3G4_9PEZI</name>
<dbReference type="EMBL" id="MU866041">
    <property type="protein sequence ID" value="KAK4441973.1"/>
    <property type="molecule type" value="Genomic_DNA"/>
</dbReference>
<evidence type="ECO:0000313" key="4">
    <source>
        <dbReference type="Proteomes" id="UP001321760"/>
    </source>
</evidence>
<dbReference type="Proteomes" id="UP001321760">
    <property type="component" value="Unassembled WGS sequence"/>
</dbReference>
<dbReference type="InterPro" id="IPR027417">
    <property type="entry name" value="P-loop_NTPase"/>
</dbReference>
<dbReference type="Pfam" id="PF24883">
    <property type="entry name" value="NPHP3_N"/>
    <property type="match status" value="1"/>
</dbReference>
<keyword evidence="4" id="KW-1185">Reference proteome</keyword>
<dbReference type="Gene3D" id="3.40.50.300">
    <property type="entry name" value="P-loop containing nucleotide triphosphate hydrolases"/>
    <property type="match status" value="1"/>
</dbReference>
<organism evidence="3 4">
    <name type="scientific">Podospora aff. communis PSN243</name>
    <dbReference type="NCBI Taxonomy" id="3040156"/>
    <lineage>
        <taxon>Eukaryota</taxon>
        <taxon>Fungi</taxon>
        <taxon>Dikarya</taxon>
        <taxon>Ascomycota</taxon>
        <taxon>Pezizomycotina</taxon>
        <taxon>Sordariomycetes</taxon>
        <taxon>Sordariomycetidae</taxon>
        <taxon>Sordariales</taxon>
        <taxon>Podosporaceae</taxon>
        <taxon>Podospora</taxon>
    </lineage>
</organism>
<reference evidence="3" key="2">
    <citation type="submission" date="2023-05" db="EMBL/GenBank/DDBJ databases">
        <authorList>
            <consortium name="Lawrence Berkeley National Laboratory"/>
            <person name="Steindorff A."/>
            <person name="Hensen N."/>
            <person name="Bonometti L."/>
            <person name="Westerberg I."/>
            <person name="Brannstrom I.O."/>
            <person name="Guillou S."/>
            <person name="Cros-Aarteil S."/>
            <person name="Calhoun S."/>
            <person name="Haridas S."/>
            <person name="Kuo A."/>
            <person name="Mondo S."/>
            <person name="Pangilinan J."/>
            <person name="Riley R."/>
            <person name="Labutti K."/>
            <person name="Andreopoulos B."/>
            <person name="Lipzen A."/>
            <person name="Chen C."/>
            <person name="Yanf M."/>
            <person name="Daum C."/>
            <person name="Ng V."/>
            <person name="Clum A."/>
            <person name="Ohm R."/>
            <person name="Martin F."/>
            <person name="Silar P."/>
            <person name="Natvig D."/>
            <person name="Lalanne C."/>
            <person name="Gautier V."/>
            <person name="Ament-Velasquez S.L."/>
            <person name="Kruys A."/>
            <person name="Hutchinson M.I."/>
            <person name="Powell A.J."/>
            <person name="Barry K."/>
            <person name="Miller A.N."/>
            <person name="Grigoriev I.V."/>
            <person name="Debuchy R."/>
            <person name="Gladieux P."/>
            <person name="Thoren M.H."/>
            <person name="Johannesson H."/>
        </authorList>
    </citation>
    <scope>NUCLEOTIDE SEQUENCE</scope>
    <source>
        <strain evidence="3">PSN243</strain>
    </source>
</reference>
<gene>
    <name evidence="3" type="ORF">QBC34DRAFT_314070</name>
</gene>
<keyword evidence="1" id="KW-0677">Repeat</keyword>
<evidence type="ECO:0000256" key="1">
    <source>
        <dbReference type="ARBA" id="ARBA00022737"/>
    </source>
</evidence>